<dbReference type="KEGG" id="bayd:BSPP4475_04800"/>
<organism evidence="1 2">
    <name type="scientific">Brevibacillus aydinogluensis</name>
    <dbReference type="NCBI Taxonomy" id="927786"/>
    <lineage>
        <taxon>Bacteria</taxon>
        <taxon>Bacillati</taxon>
        <taxon>Bacillota</taxon>
        <taxon>Bacilli</taxon>
        <taxon>Bacillales</taxon>
        <taxon>Paenibacillaceae</taxon>
        <taxon>Brevibacillus</taxon>
    </lineage>
</organism>
<dbReference type="RefSeq" id="WP_368509251.1">
    <property type="nucleotide sequence ID" value="NZ_OY569118.1"/>
</dbReference>
<keyword evidence="1" id="KW-0489">Methyltransferase</keyword>
<evidence type="ECO:0000313" key="2">
    <source>
        <dbReference type="Proteomes" id="UP001189619"/>
    </source>
</evidence>
<name>A0AA48RGH7_9BACL</name>
<evidence type="ECO:0000313" key="1">
    <source>
        <dbReference type="EMBL" id="CAJ1001645.1"/>
    </source>
</evidence>
<sequence length="207" mass="22782">MMKGTSERIGMPTPGRGPIADGLLFAGKFLRSPRTVGSIMPSSRQLARRMLAPIDWTTATAVAELGAGTGVFTRMIRELKPPGCTALILEKDDGMRRQLAARYPDLHVGGDARELTGIMERCGIERLDAVVCGLPFANFPQELRDAIMDQVEAALRPGGVFVCFQYSLQMRKQLAARFGRVEIRFVPLNLPFAFVYVCRKRGNHDAG</sequence>
<dbReference type="GO" id="GO:0032259">
    <property type="term" value="P:methylation"/>
    <property type="evidence" value="ECO:0007669"/>
    <property type="project" value="UniProtKB-KW"/>
</dbReference>
<dbReference type="EMBL" id="OY569118">
    <property type="protein sequence ID" value="CAJ1001645.1"/>
    <property type="molecule type" value="Genomic_DNA"/>
</dbReference>
<dbReference type="CDD" id="cd02440">
    <property type="entry name" value="AdoMet_MTases"/>
    <property type="match status" value="1"/>
</dbReference>
<dbReference type="AlphaFoldDB" id="A0AA48RGH7"/>
<gene>
    <name evidence="1" type="ORF">BSPP4475_04800</name>
</gene>
<dbReference type="SUPFAM" id="SSF53335">
    <property type="entry name" value="S-adenosyl-L-methionine-dependent methyltransferases"/>
    <property type="match status" value="1"/>
</dbReference>
<keyword evidence="1" id="KW-0808">Transferase</keyword>
<accession>A0AA48RGH7</accession>
<reference evidence="1" key="1">
    <citation type="submission" date="2023-07" db="EMBL/GenBank/DDBJ databases">
        <authorList>
            <person name="Ivanov I."/>
            <person name="Teneva D."/>
            <person name="Stoikov I."/>
        </authorList>
    </citation>
    <scope>NUCLEOTIDE SEQUENCE</scope>
    <source>
        <strain evidence="1">4475</strain>
    </source>
</reference>
<protein>
    <submittedName>
        <fullName evidence="1">Phospholipid methyltransferase</fullName>
    </submittedName>
</protein>
<keyword evidence="2" id="KW-1185">Reference proteome</keyword>
<dbReference type="Gene3D" id="3.40.50.150">
    <property type="entry name" value="Vaccinia Virus protein VP39"/>
    <property type="match status" value="1"/>
</dbReference>
<dbReference type="Proteomes" id="UP001189619">
    <property type="component" value="Chromosome"/>
</dbReference>
<proteinExistence type="predicted"/>
<dbReference type="GO" id="GO:0008168">
    <property type="term" value="F:methyltransferase activity"/>
    <property type="evidence" value="ECO:0007669"/>
    <property type="project" value="UniProtKB-KW"/>
</dbReference>
<dbReference type="InterPro" id="IPR029063">
    <property type="entry name" value="SAM-dependent_MTases_sf"/>
</dbReference>